<dbReference type="EMBL" id="CAJJDN010000188">
    <property type="protein sequence ID" value="CAD8128419.1"/>
    <property type="molecule type" value="Genomic_DNA"/>
</dbReference>
<evidence type="ECO:0000313" key="2">
    <source>
        <dbReference type="Proteomes" id="UP000692954"/>
    </source>
</evidence>
<evidence type="ECO:0000313" key="1">
    <source>
        <dbReference type="EMBL" id="CAD8128419.1"/>
    </source>
</evidence>
<comment type="caution">
    <text evidence="1">The sequence shown here is derived from an EMBL/GenBank/DDBJ whole genome shotgun (WGS) entry which is preliminary data.</text>
</comment>
<dbReference type="Proteomes" id="UP000692954">
    <property type="component" value="Unassembled WGS sequence"/>
</dbReference>
<accession>A0A8S1RN91</accession>
<sequence>MIISGTISYLFGQKPIPLRVKINRVIDYYYQEDKELFLNQCEIYDGEQKATIYIEHQFKLNSQNVQLYHPLLEIIQFKKEKEKVIVEKFLIEKFNEFEINLDKYVLNQEFQYVDGSQIDQELKGKQYYNVKAVVIKINLRKTNTGSPYLKVQIAQHITQHQYIVIIFENRFNGFQTINLKEGEDYIFYNIKSEIYEQQDIINTVFTQGEIRLYVEKITKIDHIKQELKYVDFNIINYQNSSKYYDFLGYTLKINTNNPQYQILTLISIQKVKVYVLIPNQFCKLISFGLQQDKFYGFKNVKIIKYSYRFVLLFNGQSSLIPNLNILPKQKFQRQDFLQYTKLQVQLKCSSLEDLKSDFIDKKFYYIKAEIQSIKMVACQNKDQVNLDITFSNSQNCQIIVRVDIYKHIVKILSLEEYIKDTSAKAFNLLTNRLQEHILKNALGDQIDCIVQGLKSDSINEKQSRFRMVKIFQITNLKKIKQE</sequence>
<keyword evidence="2" id="KW-1185">Reference proteome</keyword>
<organism evidence="1 2">
    <name type="scientific">Paramecium sonneborni</name>
    <dbReference type="NCBI Taxonomy" id="65129"/>
    <lineage>
        <taxon>Eukaryota</taxon>
        <taxon>Sar</taxon>
        <taxon>Alveolata</taxon>
        <taxon>Ciliophora</taxon>
        <taxon>Intramacronucleata</taxon>
        <taxon>Oligohymenophorea</taxon>
        <taxon>Peniculida</taxon>
        <taxon>Parameciidae</taxon>
        <taxon>Paramecium</taxon>
    </lineage>
</organism>
<gene>
    <name evidence="1" type="ORF">PSON_ATCC_30995.1.T1880053</name>
</gene>
<dbReference type="AlphaFoldDB" id="A0A8S1RN91"/>
<protein>
    <submittedName>
        <fullName evidence="1">Uncharacterized protein</fullName>
    </submittedName>
</protein>
<proteinExistence type="predicted"/>
<reference evidence="1" key="1">
    <citation type="submission" date="2021-01" db="EMBL/GenBank/DDBJ databases">
        <authorList>
            <consortium name="Genoscope - CEA"/>
            <person name="William W."/>
        </authorList>
    </citation>
    <scope>NUCLEOTIDE SEQUENCE</scope>
</reference>
<name>A0A8S1RN91_9CILI</name>